<keyword evidence="2" id="KW-0805">Transcription regulation</keyword>
<dbReference type="PANTHER" id="PTHR30537:SF5">
    <property type="entry name" value="HTH-TYPE TRANSCRIPTIONAL ACTIVATOR TTDR-RELATED"/>
    <property type="match status" value="1"/>
</dbReference>
<comment type="similarity">
    <text evidence="1">Belongs to the LysR transcriptional regulatory family.</text>
</comment>
<dbReference type="Pfam" id="PF00126">
    <property type="entry name" value="HTH_1"/>
    <property type="match status" value="1"/>
</dbReference>
<dbReference type="InterPro" id="IPR000847">
    <property type="entry name" value="LysR_HTH_N"/>
</dbReference>
<dbReference type="RefSeq" id="WP_322465851.1">
    <property type="nucleotide sequence ID" value="NZ_JAXOJX010000019.1"/>
</dbReference>
<comment type="caution">
    <text evidence="6">The sequence shown here is derived from an EMBL/GenBank/DDBJ whole genome shotgun (WGS) entry which is preliminary data.</text>
</comment>
<dbReference type="Gene3D" id="1.10.10.10">
    <property type="entry name" value="Winged helix-like DNA-binding domain superfamily/Winged helix DNA-binding domain"/>
    <property type="match status" value="1"/>
</dbReference>
<dbReference type="SUPFAM" id="SSF46785">
    <property type="entry name" value="Winged helix' DNA-binding domain"/>
    <property type="match status" value="1"/>
</dbReference>
<dbReference type="InterPro" id="IPR058163">
    <property type="entry name" value="LysR-type_TF_proteobact-type"/>
</dbReference>
<evidence type="ECO:0000313" key="7">
    <source>
        <dbReference type="Proteomes" id="UP001293718"/>
    </source>
</evidence>
<reference evidence="6 7" key="1">
    <citation type="submission" date="2023-11" db="EMBL/GenBank/DDBJ databases">
        <title>Draft genome of Azohydromonas lata strain H1 (DSM1123), a polyhydroxyalkanoate producer.</title>
        <authorList>
            <person name="Traversa D."/>
            <person name="D'Addabbo P."/>
            <person name="Pazzani C."/>
            <person name="Manzari C."/>
            <person name="Chiara M."/>
            <person name="Scrascia M."/>
        </authorList>
    </citation>
    <scope>NUCLEOTIDE SEQUENCE [LARGE SCALE GENOMIC DNA]</scope>
    <source>
        <strain evidence="6 7">H1</strain>
    </source>
</reference>
<evidence type="ECO:0000256" key="3">
    <source>
        <dbReference type="ARBA" id="ARBA00023125"/>
    </source>
</evidence>
<dbReference type="SUPFAM" id="SSF53850">
    <property type="entry name" value="Periplasmic binding protein-like II"/>
    <property type="match status" value="1"/>
</dbReference>
<dbReference type="InterPro" id="IPR036390">
    <property type="entry name" value="WH_DNA-bd_sf"/>
</dbReference>
<evidence type="ECO:0000259" key="5">
    <source>
        <dbReference type="PROSITE" id="PS50931"/>
    </source>
</evidence>
<gene>
    <name evidence="6" type="ORF">SM757_12915</name>
</gene>
<keyword evidence="3" id="KW-0238">DNA-binding</keyword>
<proteinExistence type="inferred from homology"/>
<name>A0ABU5IEE0_9BURK</name>
<evidence type="ECO:0000313" key="6">
    <source>
        <dbReference type="EMBL" id="MDZ5457474.1"/>
    </source>
</evidence>
<dbReference type="PANTHER" id="PTHR30537">
    <property type="entry name" value="HTH-TYPE TRANSCRIPTIONAL REGULATOR"/>
    <property type="match status" value="1"/>
</dbReference>
<dbReference type="CDD" id="cd08422">
    <property type="entry name" value="PBP2_CrgA_like"/>
    <property type="match status" value="1"/>
</dbReference>
<dbReference type="PROSITE" id="PS50931">
    <property type="entry name" value="HTH_LYSR"/>
    <property type="match status" value="1"/>
</dbReference>
<feature type="domain" description="HTH lysR-type" evidence="5">
    <location>
        <begin position="9"/>
        <end position="65"/>
    </location>
</feature>
<dbReference type="InterPro" id="IPR036388">
    <property type="entry name" value="WH-like_DNA-bd_sf"/>
</dbReference>
<sequence>MQQYETHGNLEELTAFVAVAEAQSFVKAAGALGRDASVLSRRVSQLEARLGVRLLARTTRRVALTEVGSAYYQRVRSLLDELEMAGQEASDFAGSPRGLLRIALPMAFGRLWVAPLLPPFLARHPQIRVDARFGDRFVDLVAEGFDVAVRLGVLRDSSLTARKVASYRTVLVASPAYLARRGRPGTPADLADHACLGFTGHASWPDWLLAKDGQSHPVQPKGPLIADNSELLLLAALQGTGIVLAPEWLAGAALREGRLVEVLPGWAGQAEGGVYIVLPPGRLVPTKTRVFVDEIAGALPGAWAKDAQGASASPVPAP</sequence>
<dbReference type="Proteomes" id="UP001293718">
    <property type="component" value="Unassembled WGS sequence"/>
</dbReference>
<evidence type="ECO:0000256" key="4">
    <source>
        <dbReference type="ARBA" id="ARBA00023163"/>
    </source>
</evidence>
<evidence type="ECO:0000256" key="2">
    <source>
        <dbReference type="ARBA" id="ARBA00023015"/>
    </source>
</evidence>
<dbReference type="Gene3D" id="3.40.190.290">
    <property type="match status" value="1"/>
</dbReference>
<organism evidence="6 7">
    <name type="scientific">Azohydromonas lata</name>
    <dbReference type="NCBI Taxonomy" id="45677"/>
    <lineage>
        <taxon>Bacteria</taxon>
        <taxon>Pseudomonadati</taxon>
        <taxon>Pseudomonadota</taxon>
        <taxon>Betaproteobacteria</taxon>
        <taxon>Burkholderiales</taxon>
        <taxon>Sphaerotilaceae</taxon>
        <taxon>Azohydromonas</taxon>
    </lineage>
</organism>
<dbReference type="InterPro" id="IPR005119">
    <property type="entry name" value="LysR_subst-bd"/>
</dbReference>
<dbReference type="EMBL" id="JAXOJX010000019">
    <property type="protein sequence ID" value="MDZ5457474.1"/>
    <property type="molecule type" value="Genomic_DNA"/>
</dbReference>
<keyword evidence="4" id="KW-0804">Transcription</keyword>
<keyword evidence="7" id="KW-1185">Reference proteome</keyword>
<evidence type="ECO:0000256" key="1">
    <source>
        <dbReference type="ARBA" id="ARBA00009437"/>
    </source>
</evidence>
<dbReference type="Pfam" id="PF03466">
    <property type="entry name" value="LysR_substrate"/>
    <property type="match status" value="1"/>
</dbReference>
<accession>A0ABU5IEE0</accession>
<protein>
    <submittedName>
        <fullName evidence="6">LysR family transcriptional regulator</fullName>
    </submittedName>
</protein>